<comment type="caution">
    <text evidence="2">The sequence shown here is derived from an EMBL/GenBank/DDBJ whole genome shotgun (WGS) entry which is preliminary data.</text>
</comment>
<evidence type="ECO:0000313" key="3">
    <source>
        <dbReference type="Proteomes" id="UP000572212"/>
    </source>
</evidence>
<accession>A0A841RS97</accession>
<evidence type="ECO:0000256" key="1">
    <source>
        <dbReference type="SAM" id="Phobius"/>
    </source>
</evidence>
<keyword evidence="1" id="KW-0812">Transmembrane</keyword>
<gene>
    <name evidence="2" type="ORF">GGQ92_003028</name>
</gene>
<feature type="transmembrane region" description="Helical" evidence="1">
    <location>
        <begin position="215"/>
        <end position="235"/>
    </location>
</feature>
<feature type="transmembrane region" description="Helical" evidence="1">
    <location>
        <begin position="291"/>
        <end position="312"/>
    </location>
</feature>
<dbReference type="Proteomes" id="UP000572212">
    <property type="component" value="Unassembled WGS sequence"/>
</dbReference>
<feature type="transmembrane region" description="Helical" evidence="1">
    <location>
        <begin position="175"/>
        <end position="195"/>
    </location>
</feature>
<keyword evidence="1" id="KW-0472">Membrane</keyword>
<feature type="transmembrane region" description="Helical" evidence="1">
    <location>
        <begin position="247"/>
        <end position="267"/>
    </location>
</feature>
<sequence length="323" mass="37509">MIDRYIYAVTRELPRKHHNEIASELRTLIDDMIEGMENHYSEEQKIEYVLRDLGNPKELAARYRGRERYLIGPNYYDKYILVMKIVIIAIFIGISIGTGFGVLFNFTNISEVIWNYLGTLFSGILHGAAWVTGIFALLEYNQISIKNEKDEDEWDPSQLPELPNEKAHISRGESIFSIMFTTILLTLFFFLPEMIGVYYKYDDQWNVTPLFNIEVLATFKFIIFIVFTMTILSELIKIIKGRWTVKIAIITSLLNVISAIIFVYVMYNTEIWNHEIKLQLEQYTPLSFERMLLLTAAIIIIIAIAESITVLYKGIKYGSTMNS</sequence>
<feature type="transmembrane region" description="Helical" evidence="1">
    <location>
        <begin position="85"/>
        <end position="107"/>
    </location>
</feature>
<feature type="transmembrane region" description="Helical" evidence="1">
    <location>
        <begin position="113"/>
        <end position="138"/>
    </location>
</feature>
<dbReference type="EMBL" id="JACHON010000025">
    <property type="protein sequence ID" value="MBB6514206.1"/>
    <property type="molecule type" value="Genomic_DNA"/>
</dbReference>
<name>A0A841RS97_9BACI</name>
<reference evidence="2 3" key="1">
    <citation type="submission" date="2020-08" db="EMBL/GenBank/DDBJ databases">
        <title>Genomic Encyclopedia of Type Strains, Phase IV (KMG-IV): sequencing the most valuable type-strain genomes for metagenomic binning, comparative biology and taxonomic classification.</title>
        <authorList>
            <person name="Goeker M."/>
        </authorList>
    </citation>
    <scope>NUCLEOTIDE SEQUENCE [LARGE SCALE GENOMIC DNA]</scope>
    <source>
        <strain evidence="2 3">DSM 11805</strain>
    </source>
</reference>
<evidence type="ECO:0000313" key="2">
    <source>
        <dbReference type="EMBL" id="MBB6514206.1"/>
    </source>
</evidence>
<dbReference type="RefSeq" id="WP_184250801.1">
    <property type="nucleotide sequence ID" value="NZ_BAAACU010000003.1"/>
</dbReference>
<protein>
    <submittedName>
        <fullName evidence="2">Uncharacterized protein with PQ loop repeat/uncharacterized membrane protein</fullName>
    </submittedName>
</protein>
<proteinExistence type="predicted"/>
<keyword evidence="3" id="KW-1185">Reference proteome</keyword>
<dbReference type="AlphaFoldDB" id="A0A841RS97"/>
<keyword evidence="1" id="KW-1133">Transmembrane helix</keyword>
<organism evidence="2 3">
    <name type="scientific">Gracilibacillus halotolerans</name>
    <dbReference type="NCBI Taxonomy" id="74386"/>
    <lineage>
        <taxon>Bacteria</taxon>
        <taxon>Bacillati</taxon>
        <taxon>Bacillota</taxon>
        <taxon>Bacilli</taxon>
        <taxon>Bacillales</taxon>
        <taxon>Bacillaceae</taxon>
        <taxon>Gracilibacillus</taxon>
    </lineage>
</organism>